<dbReference type="PANTHER" id="PTHR30303">
    <property type="entry name" value="HYDROGENASE ISOENZYMES FORMATION PROTEIN HYPE"/>
    <property type="match status" value="1"/>
</dbReference>
<dbReference type="RefSeq" id="WP_186864383.1">
    <property type="nucleotide sequence ID" value="NZ_JACOPE010000001.1"/>
</dbReference>
<dbReference type="EMBL" id="JACOPE010000001">
    <property type="protein sequence ID" value="MBC5682282.1"/>
    <property type="molecule type" value="Genomic_DNA"/>
</dbReference>
<protein>
    <submittedName>
        <fullName evidence="2">Hydrogenase expression/formation protein HypE</fullName>
    </submittedName>
</protein>
<comment type="caution">
    <text evidence="2">The sequence shown here is derived from an EMBL/GenBank/DDBJ whole genome shotgun (WGS) entry which is preliminary data.</text>
</comment>
<dbReference type="InterPro" id="IPR011854">
    <property type="entry name" value="HypE"/>
</dbReference>
<evidence type="ECO:0000313" key="2">
    <source>
        <dbReference type="EMBL" id="MBC5682282.1"/>
    </source>
</evidence>
<organism evidence="2 3">
    <name type="scientific">Ruminococcus hominis</name>
    <dbReference type="NCBI Taxonomy" id="2763065"/>
    <lineage>
        <taxon>Bacteria</taxon>
        <taxon>Bacillati</taxon>
        <taxon>Bacillota</taxon>
        <taxon>Clostridia</taxon>
        <taxon>Eubacteriales</taxon>
        <taxon>Oscillospiraceae</taxon>
        <taxon>Ruminococcus</taxon>
    </lineage>
</organism>
<accession>A0ABR7G4C9</accession>
<dbReference type="SUPFAM" id="SSF55326">
    <property type="entry name" value="PurM N-terminal domain-like"/>
    <property type="match status" value="1"/>
</dbReference>
<dbReference type="InterPro" id="IPR010918">
    <property type="entry name" value="PurM-like_C_dom"/>
</dbReference>
<reference evidence="2 3" key="1">
    <citation type="submission" date="2020-08" db="EMBL/GenBank/DDBJ databases">
        <title>Genome public.</title>
        <authorList>
            <person name="Liu C."/>
            <person name="Sun Q."/>
        </authorList>
    </citation>
    <scope>NUCLEOTIDE SEQUENCE [LARGE SCALE GENOMIC DNA]</scope>
    <source>
        <strain evidence="2 3">NSJ-13</strain>
    </source>
</reference>
<gene>
    <name evidence="2" type="ORF">H8S40_01575</name>
</gene>
<keyword evidence="3" id="KW-1185">Reference proteome</keyword>
<dbReference type="Pfam" id="PF02769">
    <property type="entry name" value="AIRS_C"/>
    <property type="match status" value="1"/>
</dbReference>
<dbReference type="Proteomes" id="UP000631576">
    <property type="component" value="Unassembled WGS sequence"/>
</dbReference>
<dbReference type="Gene3D" id="3.30.1330.10">
    <property type="entry name" value="PurM-like, N-terminal domain"/>
    <property type="match status" value="1"/>
</dbReference>
<sequence length="351" mass="39419">MKVGKLSQTAWNRAVMKQLYKKQEQNLLKISAAESCSAYAVDDEQVLIKSAASTSGDTKKLGNYSLAAAINQLASRGAKPIDVQIFILISERIGEQKVAGMVQEMEEMCTMMNIAISNVQVEVNPAVTQAIVRVETMGFAEKRILRNIENIKPEQDIVMCGFVGLEGTLRILEEQEKELKGRFVPAFLRQTKELESQMLKLQLLENVEKEVKEENIILSAVQHVGSGGLFATLWDTAEVAGLGLQIDMQKIQIRQETVEICEYYHLNPYKMTSTGSLLFFTDQGEKLIEILEKNGARAVRLGSTTAENARVITSGSEIRYLDRPTSDELMLWRKQKLEEGKNYGYKTEIKK</sequence>
<dbReference type="InterPro" id="IPR036676">
    <property type="entry name" value="PurM-like_C_sf"/>
</dbReference>
<proteinExistence type="predicted"/>
<name>A0ABR7G4C9_9FIRM</name>
<dbReference type="PANTHER" id="PTHR30303:SF4">
    <property type="entry name" value="HYDROGENASE EXPRESSION_FORMATION PROTEIN HYPE"/>
    <property type="match status" value="1"/>
</dbReference>
<dbReference type="InterPro" id="IPR036921">
    <property type="entry name" value="PurM-like_N_sf"/>
</dbReference>
<evidence type="ECO:0000313" key="3">
    <source>
        <dbReference type="Proteomes" id="UP000631576"/>
    </source>
</evidence>
<evidence type="ECO:0000259" key="1">
    <source>
        <dbReference type="Pfam" id="PF02769"/>
    </source>
</evidence>
<dbReference type="Gene3D" id="3.90.650.10">
    <property type="entry name" value="PurM-like C-terminal domain"/>
    <property type="match status" value="1"/>
</dbReference>
<dbReference type="SUPFAM" id="SSF56042">
    <property type="entry name" value="PurM C-terminal domain-like"/>
    <property type="match status" value="1"/>
</dbReference>
<feature type="domain" description="PurM-like C-terminal" evidence="1">
    <location>
        <begin position="198"/>
        <end position="308"/>
    </location>
</feature>